<evidence type="ECO:0000256" key="9">
    <source>
        <dbReference type="PROSITE-ProRule" id="PRU00221"/>
    </source>
</evidence>
<dbReference type="PROSITE" id="PS50082">
    <property type="entry name" value="WD_REPEATS_2"/>
    <property type="match status" value="1"/>
</dbReference>
<dbReference type="Proteomes" id="UP001408789">
    <property type="component" value="Unassembled WGS sequence"/>
</dbReference>
<evidence type="ECO:0000256" key="8">
    <source>
        <dbReference type="PROSITE-ProRule" id="PRU00027"/>
    </source>
</evidence>
<dbReference type="AlphaFoldDB" id="A0AAP0GVN4"/>
<evidence type="ECO:0000256" key="5">
    <source>
        <dbReference type="ARBA" id="ARBA00022771"/>
    </source>
</evidence>
<comment type="caution">
    <text evidence="11">The sequence shown here is derived from an EMBL/GenBank/DDBJ whole genome shotgun (WGS) entry which is preliminary data.</text>
</comment>
<dbReference type="SUPFAM" id="SSF57667">
    <property type="entry name" value="beta-beta-alpha zinc fingers"/>
    <property type="match status" value="2"/>
</dbReference>
<dbReference type="InterPro" id="IPR036236">
    <property type="entry name" value="Znf_C2H2_sf"/>
</dbReference>
<dbReference type="Gene3D" id="2.130.10.10">
    <property type="entry name" value="YVTN repeat-like/Quinoprotein amine dehydrogenase"/>
    <property type="match status" value="2"/>
</dbReference>
<evidence type="ECO:0000256" key="3">
    <source>
        <dbReference type="ARBA" id="ARBA00022723"/>
    </source>
</evidence>
<reference evidence="11 12" key="1">
    <citation type="submission" date="2024-04" db="EMBL/GenBank/DDBJ databases">
        <title>The reference genome of an endangered Asteraceae, Deinandra increscens subsp. villosa, native to the Central Coast of California.</title>
        <authorList>
            <person name="Guilliams M."/>
            <person name="Hasenstab-Lehman K."/>
            <person name="Meyer R."/>
            <person name="Mcevoy S."/>
        </authorList>
    </citation>
    <scope>NUCLEOTIDE SEQUENCE [LARGE SCALE GENOMIC DNA]</scope>
    <source>
        <tissue evidence="11">Leaf</tissue>
    </source>
</reference>
<feature type="repeat" description="WD" evidence="9">
    <location>
        <begin position="70"/>
        <end position="104"/>
    </location>
</feature>
<evidence type="ECO:0000313" key="12">
    <source>
        <dbReference type="Proteomes" id="UP001408789"/>
    </source>
</evidence>
<proteinExistence type="predicted"/>
<keyword evidence="2 9" id="KW-0853">WD repeat</keyword>
<dbReference type="EMBL" id="JBCNJP010000019">
    <property type="protein sequence ID" value="KAK9062279.1"/>
    <property type="molecule type" value="Genomic_DNA"/>
</dbReference>
<feature type="domain" description="BED-type" evidence="10">
    <location>
        <begin position="716"/>
        <end position="771"/>
    </location>
</feature>
<protein>
    <recommendedName>
        <fullName evidence="10">BED-type domain-containing protein</fullName>
    </recommendedName>
</protein>
<dbReference type="InterPro" id="IPR037850">
    <property type="entry name" value="RBBP5/Swd1"/>
</dbReference>
<keyword evidence="6" id="KW-0862">Zinc</keyword>
<evidence type="ECO:0000259" key="10">
    <source>
        <dbReference type="PROSITE" id="PS50808"/>
    </source>
</evidence>
<accession>A0AAP0GVN4</accession>
<dbReference type="InterPro" id="IPR015943">
    <property type="entry name" value="WD40/YVTN_repeat-like_dom_sf"/>
</dbReference>
<keyword evidence="7" id="KW-0539">Nucleus</keyword>
<dbReference type="GO" id="GO:0008270">
    <property type="term" value="F:zinc ion binding"/>
    <property type="evidence" value="ECO:0007669"/>
    <property type="project" value="UniProtKB-KW"/>
</dbReference>
<dbReference type="InterPro" id="IPR001680">
    <property type="entry name" value="WD40_rpt"/>
</dbReference>
<evidence type="ECO:0000256" key="1">
    <source>
        <dbReference type="ARBA" id="ARBA00004123"/>
    </source>
</evidence>
<dbReference type="InterPro" id="IPR003656">
    <property type="entry name" value="Znf_BED"/>
</dbReference>
<dbReference type="InterPro" id="IPR036322">
    <property type="entry name" value="WD40_repeat_dom_sf"/>
</dbReference>
<dbReference type="SMART" id="SM00320">
    <property type="entry name" value="WD40"/>
    <property type="match status" value="4"/>
</dbReference>
<dbReference type="Pfam" id="PF00400">
    <property type="entry name" value="WD40"/>
    <property type="match status" value="2"/>
</dbReference>
<dbReference type="SMART" id="SM00614">
    <property type="entry name" value="ZnF_BED"/>
    <property type="match status" value="2"/>
</dbReference>
<sequence>MECPITDRLQGDLPEVIDTYLEHGVMKCIAFNRRGTLLAAGCSDGRCVVWDFQTRGIAKELKNNVCVAAITSVCWSKSGHHILVSAADSSLTLWSVSKGEKVFQTILQQTPLQACLHPGGSGGSSPPYLCLVSPSSSAPFILDFHTQITTMLPLSYDNGTHNNSSDGSTNYTPTAACFNKSGDLVYLGNSIGEILIIDHQNNKVCGIIQNPGGAVIKNIVFSRNGQHLLTNSSDRIIRVYENLLPLKDSLKSFEVSDIIEMEKLKSVGLKSFSLSREFQDSITKEHWKAPCFSGDSVWVVGGSASKGEHKIYIWDRDGLLVKLLEGPKEALVDLAWHPVQPIVVSVSLTGLVYIWVKDYTEDWSVFAPDFKELEENEEYVEQEDEFDLMPEIEKMKDSCLNEDDEVDIITVEKDTTFSDSDISQEELCYLPAHPCPDVPEKLLENNNSGPLLLNDSSETEVVENSVVEYTGGTRDAVVENSIVEYTGGTRDAVVENSMVEYTGGTRDAVVEKSIVEYTGGTRDAVVENSMVEYTGGTCDAVVENSMVEYTGGTHDAVMENSMLKYTGEALLKRKRKRSKKLLELQDLNDTQKTIASDCSYRESFSTPNGDLPMTKFKKAKSRSKRQIPPMVWNHFKKYKKPNQKVVAVCNYCGLNLIAGNVGTSNLRRHLRSKHAELIAPEECSYIIVSTTDDETMAEYDEVKPATNEVKPSTIRKTRSEVWKYYKRLMNPDNKTIADCNYCHRKFVSGAAGTHHLWNHVKRKHAKEAELIVPPRK</sequence>
<comment type="subcellular location">
    <subcellularLocation>
        <location evidence="1">Nucleus</location>
    </subcellularLocation>
</comment>
<name>A0AAP0GVN4_9ASTR</name>
<dbReference type="PROSITE" id="PS00028">
    <property type="entry name" value="ZINC_FINGER_C2H2_1"/>
    <property type="match status" value="1"/>
</dbReference>
<gene>
    <name evidence="11" type="ORF">SSX86_019465</name>
</gene>
<evidence type="ECO:0000256" key="7">
    <source>
        <dbReference type="ARBA" id="ARBA00023242"/>
    </source>
</evidence>
<dbReference type="InterPro" id="IPR019775">
    <property type="entry name" value="WD40_repeat_CS"/>
</dbReference>
<dbReference type="PROSITE" id="PS00678">
    <property type="entry name" value="WD_REPEATS_1"/>
    <property type="match status" value="1"/>
</dbReference>
<dbReference type="PROSITE" id="PS50808">
    <property type="entry name" value="ZF_BED"/>
    <property type="match status" value="2"/>
</dbReference>
<dbReference type="PANTHER" id="PTHR44040:SF1">
    <property type="entry name" value="RETINOBLASTOMA-BINDING PROTEIN 5"/>
    <property type="match status" value="1"/>
</dbReference>
<keyword evidence="3" id="KW-0479">Metal-binding</keyword>
<keyword evidence="5 8" id="KW-0863">Zinc-finger</keyword>
<dbReference type="GO" id="GO:0003677">
    <property type="term" value="F:DNA binding"/>
    <property type="evidence" value="ECO:0007669"/>
    <property type="project" value="InterPro"/>
</dbReference>
<dbReference type="Pfam" id="PF02892">
    <property type="entry name" value="zf-BED"/>
    <property type="match status" value="2"/>
</dbReference>
<keyword evidence="4" id="KW-0677">Repeat</keyword>
<dbReference type="GO" id="GO:0048188">
    <property type="term" value="C:Set1C/COMPASS complex"/>
    <property type="evidence" value="ECO:0007669"/>
    <property type="project" value="InterPro"/>
</dbReference>
<evidence type="ECO:0000256" key="4">
    <source>
        <dbReference type="ARBA" id="ARBA00022737"/>
    </source>
</evidence>
<dbReference type="InterPro" id="IPR013087">
    <property type="entry name" value="Znf_C2H2_type"/>
</dbReference>
<dbReference type="SUPFAM" id="SSF69349">
    <property type="entry name" value="Phage fibre proteins"/>
    <property type="match status" value="1"/>
</dbReference>
<dbReference type="PANTHER" id="PTHR44040">
    <property type="entry name" value="RETINOBLASTOMA-BINDING PROTEIN 5"/>
    <property type="match status" value="1"/>
</dbReference>
<evidence type="ECO:0000256" key="2">
    <source>
        <dbReference type="ARBA" id="ARBA00022574"/>
    </source>
</evidence>
<organism evidence="11 12">
    <name type="scientific">Deinandra increscens subsp. villosa</name>
    <dbReference type="NCBI Taxonomy" id="3103831"/>
    <lineage>
        <taxon>Eukaryota</taxon>
        <taxon>Viridiplantae</taxon>
        <taxon>Streptophyta</taxon>
        <taxon>Embryophyta</taxon>
        <taxon>Tracheophyta</taxon>
        <taxon>Spermatophyta</taxon>
        <taxon>Magnoliopsida</taxon>
        <taxon>eudicotyledons</taxon>
        <taxon>Gunneridae</taxon>
        <taxon>Pentapetalae</taxon>
        <taxon>asterids</taxon>
        <taxon>campanulids</taxon>
        <taxon>Asterales</taxon>
        <taxon>Asteraceae</taxon>
        <taxon>Asteroideae</taxon>
        <taxon>Heliantheae alliance</taxon>
        <taxon>Madieae</taxon>
        <taxon>Madiinae</taxon>
        <taxon>Deinandra</taxon>
    </lineage>
</organism>
<keyword evidence="12" id="KW-1185">Reference proteome</keyword>
<evidence type="ECO:0000313" key="11">
    <source>
        <dbReference type="EMBL" id="KAK9062279.1"/>
    </source>
</evidence>
<dbReference type="SUPFAM" id="SSF50978">
    <property type="entry name" value="WD40 repeat-like"/>
    <property type="match status" value="1"/>
</dbReference>
<feature type="domain" description="BED-type" evidence="10">
    <location>
        <begin position="626"/>
        <end position="681"/>
    </location>
</feature>
<evidence type="ECO:0000256" key="6">
    <source>
        <dbReference type="ARBA" id="ARBA00022833"/>
    </source>
</evidence>